<keyword evidence="2 5" id="KW-0812">Transmembrane</keyword>
<feature type="transmembrane region" description="Helical" evidence="5">
    <location>
        <begin position="72"/>
        <end position="91"/>
    </location>
</feature>
<name>A0A212T587_9BACT</name>
<dbReference type="SUPFAM" id="SSF81340">
    <property type="entry name" value="Clc chloride channel"/>
    <property type="match status" value="1"/>
</dbReference>
<dbReference type="AlphaFoldDB" id="A0A212T587"/>
<dbReference type="PANTHER" id="PTHR43427">
    <property type="entry name" value="CHLORIDE CHANNEL PROTEIN CLC-E"/>
    <property type="match status" value="1"/>
</dbReference>
<feature type="transmembrane region" description="Helical" evidence="5">
    <location>
        <begin position="342"/>
        <end position="375"/>
    </location>
</feature>
<dbReference type="Proteomes" id="UP000198131">
    <property type="component" value="Unassembled WGS sequence"/>
</dbReference>
<accession>A0A212T587</accession>
<organism evidence="6 7">
    <name type="scientific">Hymenobacter gelipurpurascens</name>
    <dbReference type="NCBI Taxonomy" id="89968"/>
    <lineage>
        <taxon>Bacteria</taxon>
        <taxon>Pseudomonadati</taxon>
        <taxon>Bacteroidota</taxon>
        <taxon>Cytophagia</taxon>
        <taxon>Cytophagales</taxon>
        <taxon>Hymenobacteraceae</taxon>
        <taxon>Hymenobacter</taxon>
    </lineage>
</organism>
<evidence type="ECO:0000256" key="1">
    <source>
        <dbReference type="ARBA" id="ARBA00004141"/>
    </source>
</evidence>
<dbReference type="InterPro" id="IPR014743">
    <property type="entry name" value="Cl-channel_core"/>
</dbReference>
<dbReference type="GO" id="GO:0015108">
    <property type="term" value="F:chloride transmembrane transporter activity"/>
    <property type="evidence" value="ECO:0007669"/>
    <property type="project" value="InterPro"/>
</dbReference>
<keyword evidence="3 5" id="KW-1133">Transmembrane helix</keyword>
<feature type="transmembrane region" description="Helical" evidence="5">
    <location>
        <begin position="240"/>
        <end position="258"/>
    </location>
</feature>
<gene>
    <name evidence="6" type="ORF">SAMN06265337_0360</name>
</gene>
<dbReference type="EMBL" id="FYEW01000001">
    <property type="protein sequence ID" value="SNC60924.1"/>
    <property type="molecule type" value="Genomic_DNA"/>
</dbReference>
<dbReference type="InterPro" id="IPR050368">
    <property type="entry name" value="ClC-type_chloride_channel"/>
</dbReference>
<evidence type="ECO:0000313" key="6">
    <source>
        <dbReference type="EMBL" id="SNC60924.1"/>
    </source>
</evidence>
<dbReference type="Pfam" id="PF00654">
    <property type="entry name" value="Voltage_CLC"/>
    <property type="match status" value="1"/>
</dbReference>
<dbReference type="InterPro" id="IPR001807">
    <property type="entry name" value="ClC"/>
</dbReference>
<keyword evidence="7" id="KW-1185">Reference proteome</keyword>
<protein>
    <submittedName>
        <fullName evidence="6">H+/Cl- antiporter ClcA</fullName>
    </submittedName>
</protein>
<proteinExistence type="predicted"/>
<evidence type="ECO:0000256" key="3">
    <source>
        <dbReference type="ARBA" id="ARBA00022989"/>
    </source>
</evidence>
<dbReference type="PANTHER" id="PTHR43427:SF12">
    <property type="entry name" value="CHLORIDE TRANSPORTER"/>
    <property type="match status" value="1"/>
</dbReference>
<feature type="transmembrane region" description="Helical" evidence="5">
    <location>
        <begin position="35"/>
        <end position="60"/>
    </location>
</feature>
<comment type="subcellular location">
    <subcellularLocation>
        <location evidence="1">Membrane</location>
        <topology evidence="1">Multi-pass membrane protein</topology>
    </subcellularLocation>
</comment>
<keyword evidence="4 5" id="KW-0472">Membrane</keyword>
<dbReference type="GO" id="GO:0016020">
    <property type="term" value="C:membrane"/>
    <property type="evidence" value="ECO:0007669"/>
    <property type="project" value="UniProtKB-SubCell"/>
</dbReference>
<feature type="transmembrane region" description="Helical" evidence="5">
    <location>
        <begin position="165"/>
        <end position="190"/>
    </location>
</feature>
<evidence type="ECO:0000313" key="7">
    <source>
        <dbReference type="Proteomes" id="UP000198131"/>
    </source>
</evidence>
<feature type="transmembrane region" description="Helical" evidence="5">
    <location>
        <begin position="279"/>
        <end position="298"/>
    </location>
</feature>
<dbReference type="Gene3D" id="1.10.3080.10">
    <property type="entry name" value="Clc chloride channel"/>
    <property type="match status" value="1"/>
</dbReference>
<evidence type="ECO:0000256" key="4">
    <source>
        <dbReference type="ARBA" id="ARBA00023136"/>
    </source>
</evidence>
<evidence type="ECO:0000256" key="2">
    <source>
        <dbReference type="ARBA" id="ARBA00022692"/>
    </source>
</evidence>
<sequence>MLAFTSLPVASRLSSLFRFFRSSEAVEQSTLLFFLVRWLLICAGVGLLVGSASAFFLLSLDWVTQWREANPWVIWLLPAGGFLIGASYHYLGQSVVKGNNLLLDEIHQPRNVIPLRMAPLVLFGTLATHLFGGSAGREGTAVQMGGTLADQLTQWLKLRPRDRKILLIAGISAGFASVFGTPVAGAVFGLEVFLIGTIRYDAIVPSFLAAISADLVTRAWGVGHTHYPQLEVPPVTVQGLLLTLGVGVLFGLVARSFATLTHAIAQQFRRINYPPLRPVVGGVLVALAVAALGTTKYIGLGVPTIVAAFQAPLPPQDFLLKLLLTAITLGCGFKGGEVTPLFFIGAALGSALALVLPLPVALLAGMGFVAVFAGAANTPLACTLMGVELFGSQGGVYLGMACVVAYLFSGHTGIYSAQVIGHAKHLRYGREQGRLLGEIPAHRQSTTEKPESAD</sequence>
<feature type="transmembrane region" description="Helical" evidence="5">
    <location>
        <begin position="395"/>
        <end position="417"/>
    </location>
</feature>
<feature type="transmembrane region" description="Helical" evidence="5">
    <location>
        <begin position="318"/>
        <end position="335"/>
    </location>
</feature>
<evidence type="ECO:0000256" key="5">
    <source>
        <dbReference type="SAM" id="Phobius"/>
    </source>
</evidence>
<reference evidence="7" key="1">
    <citation type="submission" date="2017-06" db="EMBL/GenBank/DDBJ databases">
        <authorList>
            <person name="Varghese N."/>
            <person name="Submissions S."/>
        </authorList>
    </citation>
    <scope>NUCLEOTIDE SEQUENCE [LARGE SCALE GENOMIC DNA]</scope>
    <source>
        <strain evidence="7">DSM 11116</strain>
    </source>
</reference>
<dbReference type="CDD" id="cd03682">
    <property type="entry name" value="ClC_sycA_like"/>
    <property type="match status" value="1"/>
</dbReference>